<sequence>MSIIIPEVYTQMLTEKVKGKIKISTYANDLGDLDNFASEGDSVTFPQFCALSEAELVQKGVAIPTETLNQTSTKKTIVHYGKGVEIFDIDALVGKGDFMQNAVEQQARIFASAIDKEMVKDIDTNALLKKATLGATAITEDELHGAFGLFGDAQDTDEFDAIVINSLVLPSFYKMEGFVNADKTYTTNGNGIVRNGVVGYFRGVPVVMADVGTYDSVKAECKSYILKKGALGIKKKRGLLVEVERQASLKKNNVYADEIFVVGLVNKDSVVIMRKTIA</sequence>
<evidence type="ECO:0000313" key="1">
    <source>
        <dbReference type="EMBL" id="MBD7909739.1"/>
    </source>
</evidence>
<reference evidence="1 2" key="1">
    <citation type="submission" date="2020-08" db="EMBL/GenBank/DDBJ databases">
        <title>A Genomic Blueprint of the Chicken Gut Microbiome.</title>
        <authorList>
            <person name="Gilroy R."/>
            <person name="Ravi A."/>
            <person name="Getino M."/>
            <person name="Pursley I."/>
            <person name="Horton D.L."/>
            <person name="Alikhan N.-F."/>
            <person name="Baker D."/>
            <person name="Gharbi K."/>
            <person name="Hall N."/>
            <person name="Watson M."/>
            <person name="Adriaenssens E.M."/>
            <person name="Foster-Nyarko E."/>
            <person name="Jarju S."/>
            <person name="Secka A."/>
            <person name="Antonio M."/>
            <person name="Oren A."/>
            <person name="Chaudhuri R."/>
            <person name="La Ragione R.M."/>
            <person name="Hildebrand F."/>
            <person name="Pallen M.J."/>
        </authorList>
    </citation>
    <scope>NUCLEOTIDE SEQUENCE [LARGE SCALE GENOMIC DNA]</scope>
    <source>
        <strain evidence="1 2">Sa3CVN1</strain>
    </source>
</reference>
<evidence type="ECO:0008006" key="3">
    <source>
        <dbReference type="Google" id="ProtNLM"/>
    </source>
</evidence>
<name>A0ABR8PNI6_9CLOT</name>
<dbReference type="Pfam" id="PF25209">
    <property type="entry name" value="Phage_capsid_4"/>
    <property type="match status" value="1"/>
</dbReference>
<gene>
    <name evidence="1" type="ORF">H9661_00085</name>
</gene>
<organism evidence="1 2">
    <name type="scientific">Clostridium cibarium</name>
    <dbReference type="NCBI Taxonomy" id="2762247"/>
    <lineage>
        <taxon>Bacteria</taxon>
        <taxon>Bacillati</taxon>
        <taxon>Bacillota</taxon>
        <taxon>Clostridia</taxon>
        <taxon>Eubacteriales</taxon>
        <taxon>Clostridiaceae</taxon>
        <taxon>Clostridium</taxon>
    </lineage>
</organism>
<accession>A0ABR8PNI6</accession>
<proteinExistence type="predicted"/>
<dbReference type="EMBL" id="JACSRA010000001">
    <property type="protein sequence ID" value="MBD7909739.1"/>
    <property type="molecule type" value="Genomic_DNA"/>
</dbReference>
<protein>
    <recommendedName>
        <fullName evidence="3">Phage capsid family protein</fullName>
    </recommendedName>
</protein>
<keyword evidence="2" id="KW-1185">Reference proteome</keyword>
<dbReference type="RefSeq" id="WP_191767409.1">
    <property type="nucleotide sequence ID" value="NZ_JACSRA010000001.1"/>
</dbReference>
<evidence type="ECO:0000313" key="2">
    <source>
        <dbReference type="Proteomes" id="UP000627781"/>
    </source>
</evidence>
<comment type="caution">
    <text evidence="1">The sequence shown here is derived from an EMBL/GenBank/DDBJ whole genome shotgun (WGS) entry which is preliminary data.</text>
</comment>
<dbReference type="Proteomes" id="UP000627781">
    <property type="component" value="Unassembled WGS sequence"/>
</dbReference>